<keyword evidence="2" id="KW-1185">Reference proteome</keyword>
<dbReference type="RefSeq" id="XP_033445056.1">
    <property type="nucleotide sequence ID" value="XM_033598277.1"/>
</dbReference>
<dbReference type="Proteomes" id="UP000800082">
    <property type="component" value="Unassembled WGS sequence"/>
</dbReference>
<dbReference type="InterPro" id="IPR022198">
    <property type="entry name" value="DUF3723"/>
</dbReference>
<sequence>MVVREQYFEADLSTHIQEAFGHEQYCSNGTIFRNIQRYHQLADEGNKKKWWARLSASKKRGLKQLLKDRRFVNTFDSLINSPGLWPPVQLGTLHRQYGLHCTKEMISYLEHVRDVWHTMIPQDCCEFVDEYTAQQLEMLAPAMSRSDNNTDKRSLWQSFQAIFFQPERLQVQLSDKLDDLKVLSTTSSDQLQMFCFRHFPEMTPIKPRLEARNSQQATQRPINPSLMPQLARLAVRLGFQTDKVMALTSKDPERLAVEEFIRSARLGHREDVSDHVLAIKHILTQISDLSQPMSGPEFLGDQSVLIERRCG</sequence>
<evidence type="ECO:0000313" key="1">
    <source>
        <dbReference type="EMBL" id="KAF1924804.1"/>
    </source>
</evidence>
<dbReference type="Pfam" id="PF12520">
    <property type="entry name" value="DUF3723"/>
    <property type="match status" value="2"/>
</dbReference>
<gene>
    <name evidence="1" type="ORF">M421DRAFT_95146</name>
</gene>
<dbReference type="GeneID" id="54355944"/>
<dbReference type="EMBL" id="ML978990">
    <property type="protein sequence ID" value="KAF1924804.1"/>
    <property type="molecule type" value="Genomic_DNA"/>
</dbReference>
<dbReference type="OrthoDB" id="4227485at2759"/>
<proteinExistence type="predicted"/>
<organism evidence="1 2">
    <name type="scientific">Didymella exigua CBS 183.55</name>
    <dbReference type="NCBI Taxonomy" id="1150837"/>
    <lineage>
        <taxon>Eukaryota</taxon>
        <taxon>Fungi</taxon>
        <taxon>Dikarya</taxon>
        <taxon>Ascomycota</taxon>
        <taxon>Pezizomycotina</taxon>
        <taxon>Dothideomycetes</taxon>
        <taxon>Pleosporomycetidae</taxon>
        <taxon>Pleosporales</taxon>
        <taxon>Pleosporineae</taxon>
        <taxon>Didymellaceae</taxon>
        <taxon>Didymella</taxon>
    </lineage>
</organism>
<name>A0A6A5RCJ6_9PLEO</name>
<evidence type="ECO:0000313" key="2">
    <source>
        <dbReference type="Proteomes" id="UP000800082"/>
    </source>
</evidence>
<accession>A0A6A5RCJ6</accession>
<protein>
    <submittedName>
        <fullName evidence="1">Uncharacterized protein</fullName>
    </submittedName>
</protein>
<dbReference type="AlphaFoldDB" id="A0A6A5RCJ6"/>
<reference evidence="1" key="1">
    <citation type="journal article" date="2020" name="Stud. Mycol.">
        <title>101 Dothideomycetes genomes: a test case for predicting lifestyles and emergence of pathogens.</title>
        <authorList>
            <person name="Haridas S."/>
            <person name="Albert R."/>
            <person name="Binder M."/>
            <person name="Bloem J."/>
            <person name="Labutti K."/>
            <person name="Salamov A."/>
            <person name="Andreopoulos B."/>
            <person name="Baker S."/>
            <person name="Barry K."/>
            <person name="Bills G."/>
            <person name="Bluhm B."/>
            <person name="Cannon C."/>
            <person name="Castanera R."/>
            <person name="Culley D."/>
            <person name="Daum C."/>
            <person name="Ezra D."/>
            <person name="Gonzalez J."/>
            <person name="Henrissat B."/>
            <person name="Kuo A."/>
            <person name="Liang C."/>
            <person name="Lipzen A."/>
            <person name="Lutzoni F."/>
            <person name="Magnuson J."/>
            <person name="Mondo S."/>
            <person name="Nolan M."/>
            <person name="Ohm R."/>
            <person name="Pangilinan J."/>
            <person name="Park H.-J."/>
            <person name="Ramirez L."/>
            <person name="Alfaro M."/>
            <person name="Sun H."/>
            <person name="Tritt A."/>
            <person name="Yoshinaga Y."/>
            <person name="Zwiers L.-H."/>
            <person name="Turgeon B."/>
            <person name="Goodwin S."/>
            <person name="Spatafora J."/>
            <person name="Crous P."/>
            <person name="Grigoriev I."/>
        </authorList>
    </citation>
    <scope>NUCLEOTIDE SEQUENCE</scope>
    <source>
        <strain evidence="1">CBS 183.55</strain>
    </source>
</reference>